<dbReference type="EMBL" id="DYZA01000252">
    <property type="protein sequence ID" value="HJD98388.1"/>
    <property type="molecule type" value="Genomic_DNA"/>
</dbReference>
<gene>
    <name evidence="1" type="ORF">K8W16_12195</name>
</gene>
<reference evidence="1" key="2">
    <citation type="submission" date="2021-09" db="EMBL/GenBank/DDBJ databases">
        <authorList>
            <person name="Gilroy R."/>
        </authorList>
    </citation>
    <scope>NUCLEOTIDE SEQUENCE</scope>
    <source>
        <strain evidence="1">ChiGjej2B2-19336</strain>
    </source>
</reference>
<comment type="caution">
    <text evidence="1">The sequence shown here is derived from an EMBL/GenBank/DDBJ whole genome shotgun (WGS) entry which is preliminary data.</text>
</comment>
<evidence type="ECO:0000313" key="1">
    <source>
        <dbReference type="EMBL" id="HJD98388.1"/>
    </source>
</evidence>
<organism evidence="1 2">
    <name type="scientific">Mailhella massiliensis</name>
    <dbReference type="NCBI Taxonomy" id="1903261"/>
    <lineage>
        <taxon>Bacteria</taxon>
        <taxon>Pseudomonadati</taxon>
        <taxon>Thermodesulfobacteriota</taxon>
        <taxon>Desulfovibrionia</taxon>
        <taxon>Desulfovibrionales</taxon>
        <taxon>Desulfovibrionaceae</taxon>
        <taxon>Mailhella</taxon>
    </lineage>
</organism>
<sequence length="82" mass="9355">LPLFKAYQLLAELGHPLGLHFMEHEKQLSMLLHARNFSLLAHGFEPISEENCSQIQDIIFTFLNFSEDALPTFPKIKASDIT</sequence>
<dbReference type="Pfam" id="PF09670">
    <property type="entry name" value="Cas_Cas02710"/>
    <property type="match status" value="1"/>
</dbReference>
<name>A0A921DSQ2_9BACT</name>
<dbReference type="Proteomes" id="UP000698963">
    <property type="component" value="Unassembled WGS sequence"/>
</dbReference>
<protein>
    <submittedName>
        <fullName evidence="1">Uncharacterized protein</fullName>
    </submittedName>
</protein>
<accession>A0A921DSQ2</accession>
<feature type="non-terminal residue" evidence="1">
    <location>
        <position position="1"/>
    </location>
</feature>
<reference evidence="1" key="1">
    <citation type="journal article" date="2021" name="PeerJ">
        <title>Extensive microbial diversity within the chicken gut microbiome revealed by metagenomics and culture.</title>
        <authorList>
            <person name="Gilroy R."/>
            <person name="Ravi A."/>
            <person name="Getino M."/>
            <person name="Pursley I."/>
            <person name="Horton D.L."/>
            <person name="Alikhan N.F."/>
            <person name="Baker D."/>
            <person name="Gharbi K."/>
            <person name="Hall N."/>
            <person name="Watson M."/>
            <person name="Adriaenssens E.M."/>
            <person name="Foster-Nyarko E."/>
            <person name="Jarju S."/>
            <person name="Secka A."/>
            <person name="Antonio M."/>
            <person name="Oren A."/>
            <person name="Chaudhuri R.R."/>
            <person name="La Ragione R."/>
            <person name="Hildebrand F."/>
            <person name="Pallen M.J."/>
        </authorList>
    </citation>
    <scope>NUCLEOTIDE SEQUENCE</scope>
    <source>
        <strain evidence="1">ChiGjej2B2-19336</strain>
    </source>
</reference>
<evidence type="ECO:0000313" key="2">
    <source>
        <dbReference type="Proteomes" id="UP000698963"/>
    </source>
</evidence>
<proteinExistence type="predicted"/>
<dbReference type="AlphaFoldDB" id="A0A921DSQ2"/>
<dbReference type="RefSeq" id="WP_304124262.1">
    <property type="nucleotide sequence ID" value="NZ_DYZA01000252.1"/>
</dbReference>